<dbReference type="RefSeq" id="WP_237468530.1">
    <property type="nucleotide sequence ID" value="NZ_CAKLDI010000002.1"/>
</dbReference>
<keyword evidence="2" id="KW-1185">Reference proteome</keyword>
<reference evidence="1" key="1">
    <citation type="submission" date="2021-11" db="EMBL/GenBank/DDBJ databases">
        <authorList>
            <person name="Rodrigo-Torres L."/>
            <person name="Arahal R. D."/>
            <person name="Lucena T."/>
        </authorList>
    </citation>
    <scope>NUCLEOTIDE SEQUENCE</scope>
    <source>
        <strain evidence="1">CECT 7929</strain>
    </source>
</reference>
<proteinExistence type="predicted"/>
<evidence type="ECO:0000313" key="1">
    <source>
        <dbReference type="EMBL" id="CAH0535626.1"/>
    </source>
</evidence>
<name>A0ABM8ZXU1_9VIBR</name>
<organism evidence="1 2">
    <name type="scientific">Vibrio stylophorae</name>
    <dbReference type="NCBI Taxonomy" id="659351"/>
    <lineage>
        <taxon>Bacteria</taxon>
        <taxon>Pseudomonadati</taxon>
        <taxon>Pseudomonadota</taxon>
        <taxon>Gammaproteobacteria</taxon>
        <taxon>Vibrionales</taxon>
        <taxon>Vibrionaceae</taxon>
        <taxon>Vibrio</taxon>
    </lineage>
</organism>
<dbReference type="EMBL" id="CAKLDI010000002">
    <property type="protein sequence ID" value="CAH0535626.1"/>
    <property type="molecule type" value="Genomic_DNA"/>
</dbReference>
<dbReference type="PANTHER" id="PTHR33706">
    <property type="entry name" value="MORN VARIANT REPEAT PROTEIN"/>
    <property type="match status" value="1"/>
</dbReference>
<dbReference type="Pfam" id="PF07661">
    <property type="entry name" value="MORN_2"/>
    <property type="match status" value="2"/>
</dbReference>
<dbReference type="SUPFAM" id="SSF82185">
    <property type="entry name" value="Histone H3 K4-specific methyltransferase SET7/9 N-terminal domain"/>
    <property type="match status" value="1"/>
</dbReference>
<evidence type="ECO:0008006" key="3">
    <source>
        <dbReference type="Google" id="ProtNLM"/>
    </source>
</evidence>
<comment type="caution">
    <text evidence="1">The sequence shown here is derived from an EMBL/GenBank/DDBJ whole genome shotgun (WGS) entry which is preliminary data.</text>
</comment>
<sequence length="164" mass="19123">MKPVKLKWTIKGKFEVVYTGTLKAMQRYSGAAKLYHRDSLYAQGECDNGLKVGFWQHYHGNGQVMLEGSYDAQGLEHGCWQLFYDDGQLNEIDYFDHGRRVGESQSFYQSGELRHHYWYDDQGRTALAKSYYRSGQLRHLQEMQKGRLVNETYFKADGSVWTAI</sequence>
<dbReference type="Proteomes" id="UP000838672">
    <property type="component" value="Unassembled WGS sequence"/>
</dbReference>
<dbReference type="Gene3D" id="3.90.930.1">
    <property type="match status" value="1"/>
</dbReference>
<gene>
    <name evidence="1" type="ORF">VST7929_03148</name>
</gene>
<accession>A0ABM8ZXU1</accession>
<dbReference type="PANTHER" id="PTHR33706:SF1">
    <property type="entry name" value="TPR REPEAT PROTEIN"/>
    <property type="match status" value="1"/>
</dbReference>
<evidence type="ECO:0000313" key="2">
    <source>
        <dbReference type="Proteomes" id="UP000838672"/>
    </source>
</evidence>
<dbReference type="InterPro" id="IPR011652">
    <property type="entry name" value="MORN_2"/>
</dbReference>
<protein>
    <recommendedName>
        <fullName evidence="3">Toxin-antitoxin system YwqK family antitoxin</fullName>
    </recommendedName>
</protein>